<organism evidence="2 3">
    <name type="scientific">Psychroflexus salinarum</name>
    <dbReference type="NCBI Taxonomy" id="546024"/>
    <lineage>
        <taxon>Bacteria</taxon>
        <taxon>Pseudomonadati</taxon>
        <taxon>Bacteroidota</taxon>
        <taxon>Flavobacteriia</taxon>
        <taxon>Flavobacteriales</taxon>
        <taxon>Flavobacteriaceae</taxon>
        <taxon>Psychroflexus</taxon>
    </lineage>
</organism>
<feature type="coiled-coil region" evidence="1">
    <location>
        <begin position="85"/>
        <end position="112"/>
    </location>
</feature>
<evidence type="ECO:0000313" key="3">
    <source>
        <dbReference type="Proteomes" id="UP001597049"/>
    </source>
</evidence>
<dbReference type="InterPro" id="IPR011990">
    <property type="entry name" value="TPR-like_helical_dom_sf"/>
</dbReference>
<proteinExistence type="predicted"/>
<evidence type="ECO:0000256" key="1">
    <source>
        <dbReference type="SAM" id="Coils"/>
    </source>
</evidence>
<dbReference type="EMBL" id="JBHTIV010000010">
    <property type="protein sequence ID" value="MFD0933055.1"/>
    <property type="molecule type" value="Genomic_DNA"/>
</dbReference>
<comment type="caution">
    <text evidence="2">The sequence shown here is derived from an EMBL/GenBank/DDBJ whole genome shotgun (WGS) entry which is preliminary data.</text>
</comment>
<evidence type="ECO:0000313" key="2">
    <source>
        <dbReference type="EMBL" id="MFD0933055.1"/>
    </source>
</evidence>
<reference evidence="3" key="1">
    <citation type="journal article" date="2019" name="Int. J. Syst. Evol. Microbiol.">
        <title>The Global Catalogue of Microorganisms (GCM) 10K type strain sequencing project: providing services to taxonomists for standard genome sequencing and annotation.</title>
        <authorList>
            <consortium name="The Broad Institute Genomics Platform"/>
            <consortium name="The Broad Institute Genome Sequencing Center for Infectious Disease"/>
            <person name="Wu L."/>
            <person name="Ma J."/>
        </authorList>
    </citation>
    <scope>NUCLEOTIDE SEQUENCE [LARGE SCALE GENOMIC DNA]</scope>
    <source>
        <strain evidence="3">CCUG 56752</strain>
    </source>
</reference>
<name>A0ABW3GRA5_9FLAO</name>
<dbReference type="Pfam" id="PF12771">
    <property type="entry name" value="SusD-like_2"/>
    <property type="match status" value="1"/>
</dbReference>
<keyword evidence="3" id="KW-1185">Reference proteome</keyword>
<keyword evidence="1" id="KW-0175">Coiled coil</keyword>
<dbReference type="SUPFAM" id="SSF48452">
    <property type="entry name" value="TPR-like"/>
    <property type="match status" value="1"/>
</dbReference>
<dbReference type="Gene3D" id="1.25.40.390">
    <property type="match status" value="1"/>
</dbReference>
<keyword evidence="2" id="KW-0449">Lipoprotein</keyword>
<dbReference type="InterPro" id="IPR041662">
    <property type="entry name" value="SusD-like_2"/>
</dbReference>
<accession>A0ABW3GRA5</accession>
<dbReference type="RefSeq" id="WP_379658360.1">
    <property type="nucleotide sequence ID" value="NZ_JBHTIV010000010.1"/>
</dbReference>
<protein>
    <submittedName>
        <fullName evidence="2">SusD/RagB family nutrient-binding outer membrane lipoprotein</fullName>
    </submittedName>
</protein>
<dbReference type="PROSITE" id="PS51257">
    <property type="entry name" value="PROKAR_LIPOPROTEIN"/>
    <property type="match status" value="1"/>
</dbReference>
<sequence length="486" mass="55261">MQFNRSHITLILGLLLLVSCQDYDEFQNDPNSTTQANPGLLLTNIEVSTLNSIDLNAAMASRHLVNVNLVEDAQYYGWDRASFGFYNTLRQVKKMEEEAENFNNQNFTAIARFFEAFIYEQITRQFGDIPQSEAMQAEAGTFQPVYDPQEQVYLRIFELLEEANSLLEVSGPAINGDVVFQGDLLKWKKLINSFHLRVLMSLSVRENDPNLNLPSRFNSIYSNTSVYPIMESTEDNSFYTYSEETGNVYPFWRSASITTSYILEETFVERLKSFSDPRLFEMASPDSNSSTDDPLTFDSYSGLRGSAPLNVNVARLTSGEGSSLNSRYVEDAEAEVNLSLGFAELNFILAEAAHRNWISADAESFYQEGIRASMAYYEIDDNLVEDYLAQPIIVYQASKGLEQILTQKHTAMFLNSGWEPFYDNRRTGLPEFNVDGGAIINDEGVPKRWMYPFSEINQNVENLQDAIQRQFPQGDNVNAVMWSIQN</sequence>
<gene>
    <name evidence="2" type="ORF">ACFQ0R_10650</name>
</gene>
<dbReference type="Proteomes" id="UP001597049">
    <property type="component" value="Unassembled WGS sequence"/>
</dbReference>